<dbReference type="Proteomes" id="UP000229681">
    <property type="component" value="Unassembled WGS sequence"/>
</dbReference>
<dbReference type="GO" id="GO:0016706">
    <property type="term" value="F:2-oxoglutarate-dependent dioxygenase activity"/>
    <property type="evidence" value="ECO:0007669"/>
    <property type="project" value="UniProtKB-ARBA"/>
</dbReference>
<proteinExistence type="predicted"/>
<dbReference type="Gene3D" id="2.60.120.620">
    <property type="entry name" value="q2cbj1_9rhob like domain"/>
    <property type="match status" value="1"/>
</dbReference>
<sequence>MAAWMALDPCDEANGCLLMVPSSHTWETPPSSNLVPQLPLLALCLPDPRSKRYHDDG</sequence>
<reference evidence="1 2" key="1">
    <citation type="submission" date="2017-11" db="EMBL/GenBank/DDBJ databases">
        <title>Evolution of Phototrophy in the Chloroflexi Phylum Driven by Horizontal Gene Transfer.</title>
        <authorList>
            <person name="Ward L.M."/>
            <person name="Hemp J."/>
            <person name="Shih P.M."/>
            <person name="Mcglynn S.E."/>
            <person name="Fischer W."/>
        </authorList>
    </citation>
    <scope>NUCLEOTIDE SEQUENCE [LARGE SCALE GENOMIC DNA]</scope>
    <source>
        <strain evidence="1">JP3_13</strain>
    </source>
</reference>
<gene>
    <name evidence="1" type="ORF">CUN49_02305</name>
</gene>
<accession>A0A2M8PHN1</accession>
<evidence type="ECO:0000313" key="1">
    <source>
        <dbReference type="EMBL" id="PJF37041.1"/>
    </source>
</evidence>
<evidence type="ECO:0000313" key="2">
    <source>
        <dbReference type="Proteomes" id="UP000229681"/>
    </source>
</evidence>
<name>A0A2M8PHN1_9CHLR</name>
<protein>
    <submittedName>
        <fullName evidence="1">Uncharacterized protein</fullName>
    </submittedName>
</protein>
<comment type="caution">
    <text evidence="1">The sequence shown here is derived from an EMBL/GenBank/DDBJ whole genome shotgun (WGS) entry which is preliminary data.</text>
</comment>
<dbReference type="Pfam" id="PF05721">
    <property type="entry name" value="PhyH"/>
    <property type="match status" value="1"/>
</dbReference>
<dbReference type="EMBL" id="PGTM01000017">
    <property type="protein sequence ID" value="PJF37041.1"/>
    <property type="molecule type" value="Genomic_DNA"/>
</dbReference>
<dbReference type="AlphaFoldDB" id="A0A2M8PHN1"/>
<dbReference type="SUPFAM" id="SSF51197">
    <property type="entry name" value="Clavaminate synthase-like"/>
    <property type="match status" value="1"/>
</dbReference>
<dbReference type="InterPro" id="IPR008775">
    <property type="entry name" value="Phytyl_CoA_dOase-like"/>
</dbReference>
<organism evidence="1 2">
    <name type="scientific">Candidatus Thermofonsia Clade 1 bacterium</name>
    <dbReference type="NCBI Taxonomy" id="2364210"/>
    <lineage>
        <taxon>Bacteria</taxon>
        <taxon>Bacillati</taxon>
        <taxon>Chloroflexota</taxon>
        <taxon>Candidatus Thermofontia</taxon>
        <taxon>Candidatus Thermofonsia Clade 1</taxon>
    </lineage>
</organism>